<evidence type="ECO:0000256" key="14">
    <source>
        <dbReference type="SAM" id="Coils"/>
    </source>
</evidence>
<keyword evidence="4" id="KW-0489">Methyltransferase</keyword>
<dbReference type="InterPro" id="IPR001044">
    <property type="entry name" value="XPG/Rad2_eukaryotes"/>
</dbReference>
<dbReference type="FunFam" id="3.40.50.1010:FF:000023">
    <property type="entry name" value="DNA repair protein complementing XP-G cells"/>
    <property type="match status" value="1"/>
</dbReference>
<dbReference type="PRINTS" id="PR00066">
    <property type="entry name" value="XRODRMPGMNTG"/>
</dbReference>
<feature type="coiled-coil region" evidence="14">
    <location>
        <begin position="670"/>
        <end position="697"/>
    </location>
</feature>
<dbReference type="SMART" id="SM00485">
    <property type="entry name" value="XPGN"/>
    <property type="match status" value="1"/>
</dbReference>
<evidence type="ECO:0000256" key="12">
    <source>
        <dbReference type="ARBA" id="ARBA00023204"/>
    </source>
</evidence>
<dbReference type="Pfam" id="PF00867">
    <property type="entry name" value="XPG_I"/>
    <property type="match status" value="1"/>
</dbReference>
<evidence type="ECO:0000256" key="1">
    <source>
        <dbReference type="ARBA" id="ARBA00001946"/>
    </source>
</evidence>
<comment type="cofactor">
    <cofactor evidence="1">
        <name>Mg(2+)</name>
        <dbReference type="ChEBI" id="CHEBI:18420"/>
    </cofactor>
</comment>
<dbReference type="SUPFAM" id="SSF53335">
    <property type="entry name" value="S-adenosyl-L-methionine-dependent methyltransferases"/>
    <property type="match status" value="1"/>
</dbReference>
<keyword evidence="9" id="KW-0227">DNA damage</keyword>
<feature type="region of interest" description="Disordered" evidence="15">
    <location>
        <begin position="223"/>
        <end position="428"/>
    </location>
</feature>
<keyword evidence="11" id="KW-0460">Magnesium</keyword>
<feature type="compositionally biased region" description="Basic and acidic residues" evidence="15">
    <location>
        <begin position="479"/>
        <end position="496"/>
    </location>
</feature>
<dbReference type="InterPro" id="IPR006084">
    <property type="entry name" value="XPG/Rad2"/>
</dbReference>
<evidence type="ECO:0000313" key="19">
    <source>
        <dbReference type="Proteomes" id="UP000298787"/>
    </source>
</evidence>
<dbReference type="GO" id="GO:0005634">
    <property type="term" value="C:nucleus"/>
    <property type="evidence" value="ECO:0007669"/>
    <property type="project" value="UniProtKB-SubCell"/>
</dbReference>
<evidence type="ECO:0000259" key="17">
    <source>
        <dbReference type="SMART" id="SM00485"/>
    </source>
</evidence>
<dbReference type="SUPFAM" id="SSF47807">
    <property type="entry name" value="5' to 3' exonuclease, C-terminal subdomain"/>
    <property type="match status" value="1"/>
</dbReference>
<evidence type="ECO:0000256" key="3">
    <source>
        <dbReference type="ARBA" id="ARBA00005283"/>
    </source>
</evidence>
<evidence type="ECO:0000256" key="15">
    <source>
        <dbReference type="SAM" id="MobiDB-lite"/>
    </source>
</evidence>
<dbReference type="InterPro" id="IPR036279">
    <property type="entry name" value="5-3_exonuclease_C_sf"/>
</dbReference>
<dbReference type="InterPro" id="IPR019410">
    <property type="entry name" value="Methyltransf_16"/>
</dbReference>
<keyword evidence="12" id="KW-0234">DNA repair</keyword>
<sequence>MGVHGLWRLLESTGKPINPETLEGKILAVDISIWLNQAVKGVRDREGNSVQNAHLLTLFHRICKLLFFRIKPVFVFDGDAPLLKKQTLALRRQRKEELSRESKQTNEKLLKTFLKRQAIKAALGDRSSEEEEEKEREEMDDSYHMYQGELYDDPNSVDINSEEFACLPPEMKHEILKDMKEFSKRRRTMYHKPPEQSGDFSQYQLAGLLQRNKLNQRLMGLEKEMSQQSAGNAPQLYEQDGEQQSHSVESQRLVSEDHSHYILIKGSKKKNETAPESQPAAAPWSGGFLSGSKRRPADRPEPLWRPVCEEEEKAHASSSEDSKPSVSKPSQGDTSPPSPRTLQAIQAAMNNSSDEEKADWDERGGGLSPRTQLAIQKALAEDDTAGHGTLIDSSSTKVQANTDRPVPQVVISSSEEEPEPQHVNSLLSEKNDFKVNLTGQRLDVKDSVLNSSSEDEMEELIGRRNKALHLAALQNPQTRLEEETEKGRVSDAEQRLITKNGVQPQGAAASDQNSLSINNSTQILGNPLSVETELRPVLSEQRSGDRSEESESEESFIEVSEEELKEEDEDDSLVIIRDEGSPDKLHKEEEEESSSEAPSSPDAASTLEEDEDKERQTEEKELKETESSSTPATNEWEHFDAVSKAVMCLNRRAELFNVYENGDDTVCDELEALESSLQAEQSSLRELKQQQERMANTVTGQMYLESQELLRLFGVPFLVAPMEAEAQCAALDRADHTHGTITDDSDVWLFGGRHVYRNFFSQNKYVEHYQYADMQNQLGLDRAKMINLAYLLGSDYTEGVPGVGYVTGMEILNEFPGPGLEPLIQLSKWWSEAQEKKRLVADPRDTKVKKKLRSLKLHPGFPSPAVAQAYLEPAVDQSDSSFSWGRPQLDMIKEYPFSLRMDVFGFWYFTFCLSRFGWNSRKTEETLQPVIKQLNTQQTQLRIDSFFRMEQQEKQAIRSQRLRRAVTCMKRKEREGGEEEEEEEDSEEEMPVPSKRGKATSKSPKKGGDGVGEEARSAAAGGGFLGSQVIVEPPLTPSKHAGTSQESPSVKNVPQPTETLPQRISSSSSGEDSDGSGEVAMVTARSVFEGGRRGRGAKSTRGRGSTRGKGRGKNSRGTAAVAVHQHWRGGSSIAKREIEMCGAAEGQGKVLGQEAGNRYIYHKPGSAIGCALHTPSLLGVLALLLGLLRTLNSLKTMEDSNVKEEAGAAVDAELAKAIMSRQIQPSLIGPLAWVGYMFSDMEIRIKESTDLYGAVLWPSAMVLCYFLENNRDKYNLTDKNVIELGAGTGLVSIVSSLLGAKVTSTDLPDVLGNLTYNVMRNTKDRCKYIPQVTELIWGQEVEQRFPLATHRFDYILAADVVYAHPYLEELMDTFDHLCQENTQILWAMRFRLDPENSFVDRFRQRFHLEQLYDLPSLSIKLYRAWRKDGRTKNQGQAAA</sequence>
<evidence type="ECO:0000256" key="6">
    <source>
        <dbReference type="ARBA" id="ARBA00022722"/>
    </source>
</evidence>
<dbReference type="InterPro" id="IPR029060">
    <property type="entry name" value="PIN-like_dom_sf"/>
</dbReference>
<dbReference type="SUPFAM" id="SSF88723">
    <property type="entry name" value="PIN domain-like"/>
    <property type="match status" value="1"/>
</dbReference>
<feature type="compositionally biased region" description="Acidic residues" evidence="15">
    <location>
        <begin position="550"/>
        <end position="572"/>
    </location>
</feature>
<name>A0A4U5U7L6_COLLU</name>
<accession>A0A4U5U7L6</accession>
<feature type="compositionally biased region" description="Acidic residues" evidence="15">
    <location>
        <begin position="976"/>
        <end position="990"/>
    </location>
</feature>
<reference evidence="18 19" key="1">
    <citation type="submission" date="2019-01" db="EMBL/GenBank/DDBJ databases">
        <title>Genome Assembly of Collichthys lucidus.</title>
        <authorList>
            <person name="Cai M."/>
            <person name="Xiao S."/>
        </authorList>
    </citation>
    <scope>NUCLEOTIDE SEQUENCE [LARGE SCALE GENOMIC DNA]</scope>
    <source>
        <strain evidence="18">JT15FE1705JMU</strain>
        <tissue evidence="18">Muscle</tissue>
    </source>
</reference>
<dbReference type="PROSITE" id="PS00841">
    <property type="entry name" value="XPG_1"/>
    <property type="match status" value="1"/>
</dbReference>
<dbReference type="CDD" id="cd02440">
    <property type="entry name" value="AdoMet_MTases"/>
    <property type="match status" value="1"/>
</dbReference>
<dbReference type="GO" id="GO:0032259">
    <property type="term" value="P:methylation"/>
    <property type="evidence" value="ECO:0007669"/>
    <property type="project" value="UniProtKB-KW"/>
</dbReference>
<comment type="similarity">
    <text evidence="3">Belongs to the XPG/RAD2 endonuclease family. XPG subfamily.</text>
</comment>
<feature type="compositionally biased region" description="Basic residues" evidence="15">
    <location>
        <begin position="1093"/>
        <end position="1114"/>
    </location>
</feature>
<gene>
    <name evidence="18" type="ORF">D9C73_004374</name>
</gene>
<dbReference type="InterPro" id="IPR029063">
    <property type="entry name" value="SAM-dependent_MTases_sf"/>
</dbReference>
<evidence type="ECO:0000259" key="16">
    <source>
        <dbReference type="SMART" id="SM00484"/>
    </source>
</evidence>
<dbReference type="FunFam" id="3.40.50.1010:FF:000040">
    <property type="entry name" value="DNA repair protein complementing XP-G cells"/>
    <property type="match status" value="1"/>
</dbReference>
<dbReference type="GO" id="GO:0008168">
    <property type="term" value="F:methyltransferase activity"/>
    <property type="evidence" value="ECO:0007669"/>
    <property type="project" value="UniProtKB-KW"/>
</dbReference>
<keyword evidence="5" id="KW-0949">S-adenosyl-L-methionine</keyword>
<evidence type="ECO:0000256" key="10">
    <source>
        <dbReference type="ARBA" id="ARBA00022801"/>
    </source>
</evidence>
<evidence type="ECO:0000313" key="18">
    <source>
        <dbReference type="EMBL" id="TKS70306.1"/>
    </source>
</evidence>
<evidence type="ECO:0000256" key="11">
    <source>
        <dbReference type="ARBA" id="ARBA00022842"/>
    </source>
</evidence>
<dbReference type="InterPro" id="IPR006085">
    <property type="entry name" value="XPG_DNA_repair_N"/>
</dbReference>
<feature type="compositionally biased region" description="Basic and acidic residues" evidence="15">
    <location>
        <begin position="576"/>
        <end position="588"/>
    </location>
</feature>
<feature type="compositionally biased region" description="Low complexity" evidence="15">
    <location>
        <begin position="595"/>
        <end position="605"/>
    </location>
</feature>
<dbReference type="EMBL" id="CM014081">
    <property type="protein sequence ID" value="TKS70306.1"/>
    <property type="molecule type" value="Genomic_DNA"/>
</dbReference>
<dbReference type="Proteomes" id="UP000298787">
    <property type="component" value="Chromosome 4"/>
</dbReference>
<dbReference type="Gene3D" id="3.40.50.1010">
    <property type="entry name" value="5'-nuclease"/>
    <property type="match status" value="2"/>
</dbReference>
<feature type="compositionally biased region" description="Basic and acidic residues" evidence="15">
    <location>
        <begin position="312"/>
        <end position="323"/>
    </location>
</feature>
<keyword evidence="10" id="KW-0378">Hydrolase</keyword>
<dbReference type="SMART" id="SM00279">
    <property type="entry name" value="HhH2"/>
    <property type="match status" value="1"/>
</dbReference>
<dbReference type="GO" id="GO:0046872">
    <property type="term" value="F:metal ion binding"/>
    <property type="evidence" value="ECO:0007669"/>
    <property type="project" value="UniProtKB-KW"/>
</dbReference>
<dbReference type="Pfam" id="PF00752">
    <property type="entry name" value="XPG_N"/>
    <property type="match status" value="1"/>
</dbReference>
<dbReference type="InterPro" id="IPR008918">
    <property type="entry name" value="HhH2"/>
</dbReference>
<feature type="compositionally biased region" description="Polar residues" evidence="15">
    <location>
        <begin position="391"/>
        <end position="402"/>
    </location>
</feature>
<keyword evidence="13" id="KW-0539">Nucleus</keyword>
<keyword evidence="14" id="KW-0175">Coiled coil</keyword>
<feature type="domain" description="XPG N-terminal" evidence="17">
    <location>
        <begin position="1"/>
        <end position="98"/>
    </location>
</feature>
<feature type="region of interest" description="Disordered" evidence="15">
    <location>
        <begin position="474"/>
        <end position="636"/>
    </location>
</feature>
<feature type="compositionally biased region" description="Polar residues" evidence="15">
    <location>
        <begin position="242"/>
        <end position="253"/>
    </location>
</feature>
<dbReference type="STRING" id="240159.A0A4U5U7L6"/>
<evidence type="ECO:0000256" key="9">
    <source>
        <dbReference type="ARBA" id="ARBA00022763"/>
    </source>
</evidence>
<feature type="region of interest" description="Disordered" evidence="15">
    <location>
        <begin position="122"/>
        <end position="141"/>
    </location>
</feature>
<dbReference type="Gene3D" id="1.10.150.20">
    <property type="entry name" value="5' to 3' exonuclease, C-terminal subdomain"/>
    <property type="match status" value="1"/>
</dbReference>
<evidence type="ECO:0000256" key="7">
    <source>
        <dbReference type="ARBA" id="ARBA00022723"/>
    </source>
</evidence>
<dbReference type="CDD" id="cd09904">
    <property type="entry name" value="H3TH_XPG"/>
    <property type="match status" value="1"/>
</dbReference>
<feature type="compositionally biased region" description="Acidic residues" evidence="15">
    <location>
        <begin position="128"/>
        <end position="140"/>
    </location>
</feature>
<evidence type="ECO:0000256" key="2">
    <source>
        <dbReference type="ARBA" id="ARBA00004123"/>
    </source>
</evidence>
<keyword evidence="19" id="KW-1185">Reference proteome</keyword>
<evidence type="ECO:0000256" key="13">
    <source>
        <dbReference type="ARBA" id="ARBA00023242"/>
    </source>
</evidence>
<dbReference type="GO" id="GO:0006289">
    <property type="term" value="P:nucleotide-excision repair"/>
    <property type="evidence" value="ECO:0007669"/>
    <property type="project" value="InterPro"/>
</dbReference>
<keyword evidence="6" id="KW-0540">Nuclease</keyword>
<dbReference type="GO" id="GO:0004520">
    <property type="term" value="F:DNA endonuclease activity"/>
    <property type="evidence" value="ECO:0007669"/>
    <property type="project" value="TreeGrafter"/>
</dbReference>
<dbReference type="GO" id="GO:0016788">
    <property type="term" value="F:hydrolase activity, acting on ester bonds"/>
    <property type="evidence" value="ECO:0007669"/>
    <property type="project" value="InterPro"/>
</dbReference>
<proteinExistence type="inferred from homology"/>
<feature type="compositionally biased region" description="Basic residues" evidence="15">
    <location>
        <begin position="995"/>
        <end position="1005"/>
    </location>
</feature>
<dbReference type="PANTHER" id="PTHR16171:SF11">
    <property type="entry name" value="DNA EXCISION REPAIR PROTEIN ERCC-5"/>
    <property type="match status" value="1"/>
</dbReference>
<organism evidence="18 19">
    <name type="scientific">Collichthys lucidus</name>
    <name type="common">Big head croaker</name>
    <name type="synonym">Sciaena lucida</name>
    <dbReference type="NCBI Taxonomy" id="240159"/>
    <lineage>
        <taxon>Eukaryota</taxon>
        <taxon>Metazoa</taxon>
        <taxon>Chordata</taxon>
        <taxon>Craniata</taxon>
        <taxon>Vertebrata</taxon>
        <taxon>Euteleostomi</taxon>
        <taxon>Actinopterygii</taxon>
        <taxon>Neopterygii</taxon>
        <taxon>Teleostei</taxon>
        <taxon>Neoteleostei</taxon>
        <taxon>Acanthomorphata</taxon>
        <taxon>Eupercaria</taxon>
        <taxon>Sciaenidae</taxon>
        <taxon>Collichthys</taxon>
    </lineage>
</organism>
<feature type="compositionally biased region" description="Polar residues" evidence="15">
    <location>
        <begin position="331"/>
        <end position="352"/>
    </location>
</feature>
<dbReference type="GO" id="GO:0003697">
    <property type="term" value="F:single-stranded DNA binding"/>
    <property type="evidence" value="ECO:0007669"/>
    <property type="project" value="InterPro"/>
</dbReference>
<keyword evidence="4" id="KW-0808">Transferase</keyword>
<dbReference type="InterPro" id="IPR006086">
    <property type="entry name" value="XPG-I_dom"/>
</dbReference>
<protein>
    <submittedName>
        <fullName evidence="18">DNA repair protein complementing XP-G cells-like protein</fullName>
    </submittedName>
</protein>
<feature type="compositionally biased region" description="Polar residues" evidence="15">
    <location>
        <begin position="1041"/>
        <end position="1064"/>
    </location>
</feature>
<dbReference type="Pfam" id="PF10294">
    <property type="entry name" value="Methyltransf_16"/>
    <property type="match status" value="1"/>
</dbReference>
<feature type="compositionally biased region" description="Basic and acidic residues" evidence="15">
    <location>
        <begin position="613"/>
        <end position="626"/>
    </location>
</feature>
<keyword evidence="8" id="KW-0255">Endonuclease</keyword>
<comment type="subcellular location">
    <subcellularLocation>
        <location evidence="2">Nucleus</location>
    </subcellularLocation>
</comment>
<dbReference type="Gene3D" id="3.40.50.150">
    <property type="entry name" value="Vaccinia Virus protein VP39"/>
    <property type="match status" value="1"/>
</dbReference>
<feature type="domain" description="XPG-I" evidence="16">
    <location>
        <begin position="711"/>
        <end position="780"/>
    </location>
</feature>
<dbReference type="PROSITE" id="PS00842">
    <property type="entry name" value="XPG_2"/>
    <property type="match status" value="1"/>
</dbReference>
<dbReference type="InterPro" id="IPR019974">
    <property type="entry name" value="XPG_CS"/>
</dbReference>
<dbReference type="SMART" id="SM00484">
    <property type="entry name" value="XPGI"/>
    <property type="match status" value="1"/>
</dbReference>
<feature type="compositionally biased region" description="Polar residues" evidence="15">
    <location>
        <begin position="510"/>
        <end position="524"/>
    </location>
</feature>
<evidence type="ECO:0000256" key="4">
    <source>
        <dbReference type="ARBA" id="ARBA00022603"/>
    </source>
</evidence>
<keyword evidence="7" id="KW-0479">Metal-binding</keyword>
<dbReference type="PRINTS" id="PR00853">
    <property type="entry name" value="XPGRADSUPER"/>
</dbReference>
<dbReference type="FunFam" id="1.10.150.20:FF:000037">
    <property type="entry name" value="DNA repair protein complementing XP-G cells homolog"/>
    <property type="match status" value="1"/>
</dbReference>
<evidence type="ECO:0000256" key="5">
    <source>
        <dbReference type="ARBA" id="ARBA00022691"/>
    </source>
</evidence>
<dbReference type="CDD" id="cd09868">
    <property type="entry name" value="PIN_XPG_RAD2"/>
    <property type="match status" value="2"/>
</dbReference>
<evidence type="ECO:0000256" key="8">
    <source>
        <dbReference type="ARBA" id="ARBA00022759"/>
    </source>
</evidence>
<dbReference type="PANTHER" id="PTHR16171">
    <property type="entry name" value="DNA REPAIR PROTEIN COMPLEMENTING XP-G CELLS-RELATED"/>
    <property type="match status" value="1"/>
</dbReference>
<feature type="region of interest" description="Disordered" evidence="15">
    <location>
        <begin position="970"/>
        <end position="1120"/>
    </location>
</feature>